<comment type="caution">
    <text evidence="9">Lacks conserved residue(s) required for the propagation of feature annotation.</text>
</comment>
<dbReference type="GO" id="GO:0005737">
    <property type="term" value="C:cytoplasm"/>
    <property type="evidence" value="ECO:0007669"/>
    <property type="project" value="TreeGrafter"/>
</dbReference>
<reference evidence="15 16" key="1">
    <citation type="submission" date="2014-01" db="EMBL/GenBank/DDBJ databases">
        <title>Genome sequence determination for a cystic fibrosis isolate, Inquilinus limosus.</title>
        <authorList>
            <person name="Pino M."/>
            <person name="Di Conza J."/>
            <person name="Gutkind G."/>
        </authorList>
    </citation>
    <scope>NUCLEOTIDE SEQUENCE [LARGE SCALE GENOMIC DNA]</scope>
    <source>
        <strain evidence="15 16">MP06</strain>
    </source>
</reference>
<dbReference type="InterPro" id="IPR005708">
    <property type="entry name" value="Homogentis_dOase"/>
</dbReference>
<proteinExistence type="inferred from homology"/>
<feature type="binding site" evidence="12">
    <location>
        <position position="337"/>
    </location>
    <ligand>
        <name>Fe cation</name>
        <dbReference type="ChEBI" id="CHEBI:24875"/>
    </ligand>
</feature>
<dbReference type="RefSeq" id="WP_034843725.1">
    <property type="nucleotide sequence ID" value="NZ_JANX01000335.1"/>
</dbReference>
<keyword evidence="4 9" id="KW-0828">Tyrosine catabolism</keyword>
<dbReference type="SUPFAM" id="SSF51182">
    <property type="entry name" value="RmlC-like cupins"/>
    <property type="match status" value="1"/>
</dbReference>
<evidence type="ECO:0000256" key="4">
    <source>
        <dbReference type="ARBA" id="ARBA00022878"/>
    </source>
</evidence>
<organism evidence="15 16">
    <name type="scientific">Inquilinus limosus MP06</name>
    <dbReference type="NCBI Taxonomy" id="1398085"/>
    <lineage>
        <taxon>Bacteria</taxon>
        <taxon>Pseudomonadati</taxon>
        <taxon>Pseudomonadota</taxon>
        <taxon>Alphaproteobacteria</taxon>
        <taxon>Rhodospirillales</taxon>
        <taxon>Rhodospirillaceae</taxon>
        <taxon>Inquilinus</taxon>
    </lineage>
</organism>
<dbReference type="GO" id="GO:0005506">
    <property type="term" value="F:iron ion binding"/>
    <property type="evidence" value="ECO:0007669"/>
    <property type="project" value="UniProtKB-UniRule"/>
</dbReference>
<dbReference type="OrthoDB" id="9811253at2"/>
<dbReference type="PANTHER" id="PTHR11056:SF0">
    <property type="entry name" value="HOMOGENTISATE 1,2-DIOXYGENASE"/>
    <property type="match status" value="1"/>
</dbReference>
<dbReference type="Pfam" id="PF20510">
    <property type="entry name" value="HgmA_N"/>
    <property type="match status" value="1"/>
</dbReference>
<keyword evidence="3 9" id="KW-0479">Metal-binding</keyword>
<dbReference type="Proteomes" id="UP000029995">
    <property type="component" value="Unassembled WGS sequence"/>
</dbReference>
<dbReference type="GO" id="GO:0004411">
    <property type="term" value="F:homogentisate 1,2-dioxygenase activity"/>
    <property type="evidence" value="ECO:0007669"/>
    <property type="project" value="UniProtKB-UniRule"/>
</dbReference>
<dbReference type="GO" id="GO:0006572">
    <property type="term" value="P:L-tyrosine catabolic process"/>
    <property type="evidence" value="ECO:0007669"/>
    <property type="project" value="UniProtKB-UniRule"/>
</dbReference>
<comment type="subunit">
    <text evidence="9">Hexamer; dimer of trimers.</text>
</comment>
<dbReference type="HAMAP" id="MF_00334">
    <property type="entry name" value="Homogentis_dioxygen"/>
    <property type="match status" value="1"/>
</dbReference>
<evidence type="ECO:0000256" key="1">
    <source>
        <dbReference type="ARBA" id="ARBA00001962"/>
    </source>
</evidence>
<evidence type="ECO:0000313" key="16">
    <source>
        <dbReference type="Proteomes" id="UP000029995"/>
    </source>
</evidence>
<feature type="binding site" evidence="12">
    <location>
        <position position="346"/>
    </location>
    <ligand>
        <name>homogentisate</name>
        <dbReference type="ChEBI" id="CHEBI:16169"/>
    </ligand>
</feature>
<dbReference type="GO" id="GO:0006559">
    <property type="term" value="P:L-phenylalanine catabolic process"/>
    <property type="evidence" value="ECO:0007669"/>
    <property type="project" value="UniProtKB-UniRule"/>
</dbReference>
<dbReference type="EMBL" id="JANX01000335">
    <property type="protein sequence ID" value="KGM32325.1"/>
    <property type="molecule type" value="Genomic_DNA"/>
</dbReference>
<feature type="domain" description="Homogentisate 1,2-dioxygenase C-terminal" evidence="13">
    <location>
        <begin position="277"/>
        <end position="428"/>
    </location>
</feature>
<dbReference type="EC" id="1.13.11.5" evidence="9 10"/>
<dbReference type="CDD" id="cd07000">
    <property type="entry name" value="cupin_HGO_N"/>
    <property type="match status" value="1"/>
</dbReference>
<evidence type="ECO:0000256" key="12">
    <source>
        <dbReference type="PIRSR" id="PIRSR605708-2"/>
    </source>
</evidence>
<evidence type="ECO:0000256" key="3">
    <source>
        <dbReference type="ARBA" id="ARBA00022723"/>
    </source>
</evidence>
<keyword evidence="5 9" id="KW-0223">Dioxygenase</keyword>
<accession>A0A0A0D2T1</accession>
<dbReference type="InterPro" id="IPR014710">
    <property type="entry name" value="RmlC-like_jellyroll"/>
</dbReference>
<evidence type="ECO:0000313" key="15">
    <source>
        <dbReference type="EMBL" id="KGM32325.1"/>
    </source>
</evidence>
<comment type="cofactor">
    <cofactor evidence="1 9 12">
        <name>Fe cation</name>
        <dbReference type="ChEBI" id="CHEBI:24875"/>
    </cofactor>
</comment>
<evidence type="ECO:0000256" key="10">
    <source>
        <dbReference type="NCBIfam" id="TIGR01015"/>
    </source>
</evidence>
<dbReference type="InterPro" id="IPR011051">
    <property type="entry name" value="RmlC_Cupin_sf"/>
</dbReference>
<comment type="catalytic activity">
    <reaction evidence="9">
        <text>homogentisate + O2 = 4-maleylacetoacetate + H(+)</text>
        <dbReference type="Rhea" id="RHEA:15449"/>
        <dbReference type="ChEBI" id="CHEBI:15378"/>
        <dbReference type="ChEBI" id="CHEBI:15379"/>
        <dbReference type="ChEBI" id="CHEBI:16169"/>
        <dbReference type="ChEBI" id="CHEBI:17105"/>
        <dbReference type="EC" id="1.13.11.5"/>
    </reaction>
</comment>
<keyword evidence="8 9" id="KW-0585">Phenylalanine catabolism</keyword>
<evidence type="ECO:0000256" key="7">
    <source>
        <dbReference type="ARBA" id="ARBA00023004"/>
    </source>
</evidence>
<evidence type="ECO:0000259" key="13">
    <source>
        <dbReference type="Pfam" id="PF04209"/>
    </source>
</evidence>
<dbReference type="Gene3D" id="2.60.120.10">
    <property type="entry name" value="Jelly Rolls"/>
    <property type="match status" value="1"/>
</dbReference>
<feature type="binding site" evidence="12">
    <location>
        <position position="331"/>
    </location>
    <ligand>
        <name>Fe cation</name>
        <dbReference type="ChEBI" id="CHEBI:24875"/>
    </ligand>
</feature>
<evidence type="ECO:0000256" key="8">
    <source>
        <dbReference type="ARBA" id="ARBA00023232"/>
    </source>
</evidence>
<evidence type="ECO:0000256" key="5">
    <source>
        <dbReference type="ARBA" id="ARBA00022964"/>
    </source>
</evidence>
<comment type="function">
    <text evidence="9">Involved in the catabolism of homogentisate (2,5-dihydroxyphenylacetate or 2,5-OH-PhAc), a central intermediate in the degradation of phenylalanine and tyrosine. Catalyzes the oxidative ring cleavage of the aromatic ring of homogentisate to yield maleylacetoacetate.</text>
</comment>
<gene>
    <name evidence="9" type="primary">hmgA</name>
    <name evidence="15" type="ORF">P409_22040</name>
</gene>
<evidence type="ECO:0000256" key="2">
    <source>
        <dbReference type="ARBA" id="ARBA00007757"/>
    </source>
</evidence>
<dbReference type="InterPro" id="IPR046451">
    <property type="entry name" value="HgmA_C"/>
</dbReference>
<dbReference type="AlphaFoldDB" id="A0A0A0D2T1"/>
<dbReference type="InterPro" id="IPR022950">
    <property type="entry name" value="Homogentis_dOase_bac"/>
</dbReference>
<sequence length="436" mass="48622">MTLRYMPGFGNDFETEALEGALPQGQNSPQRCAYGLYAEQLSGSPFTAPRGTNERSWLYRLRPSVKHVGRFREIELPHWKTAPHVVRHGRPLGQLRWDPTPIPDERLTFLTGMRTMTTAGDVFTQAGMAAHVYLATESMADEVFFNADGELLIVPQQGLLRLVTELGVIGIGPAEIAVIPRGTKFKAELPDGPSRGYVCENYGAKFTLPDRGPIGANCLANPRDFKTPVAAYEERDTPHRVIVKWCGGFHETTIGHSPLDVVAWHGNYAPYKYDLRTFSPVGAIAFDHPDPSIFTVLTALSGEAGTANVDFVIFPERWLVAEHSFRPPWYHMNIMSEFMGLIHGRYDAKEEGFLPGGMSLHNCMLPHGPDTDAFAKASTAELKPVKLTGTMAFMFETRFPQQLTRYAAELPTLQDDYPACWSGLEKQFDKREDTGR</sequence>
<comment type="pathway">
    <text evidence="9">Amino-acid degradation; L-phenylalanine degradation; acetoacetate and fumarate from L-phenylalanine: step 4/6.</text>
</comment>
<dbReference type="Pfam" id="PF04209">
    <property type="entry name" value="HgmA_C"/>
    <property type="match status" value="1"/>
</dbReference>
<keyword evidence="6 9" id="KW-0560">Oxidoreductase</keyword>
<dbReference type="NCBIfam" id="TIGR01015">
    <property type="entry name" value="hmgA"/>
    <property type="match status" value="1"/>
</dbReference>
<dbReference type="InterPro" id="IPR046452">
    <property type="entry name" value="HgmA_N"/>
</dbReference>
<protein>
    <recommendedName>
        <fullName evidence="9 10">Homogentisate 1,2-dioxygenase</fullName>
        <shortName evidence="9">HGDO</shortName>
        <ecNumber evidence="9 10">1.13.11.5</ecNumber>
    </recommendedName>
    <alternativeName>
        <fullName evidence="9">Homogentisate oxygenase</fullName>
    </alternativeName>
    <alternativeName>
        <fullName evidence="9">Homogentisic acid oxidase</fullName>
    </alternativeName>
    <alternativeName>
        <fullName evidence="9">Homogentisicase</fullName>
    </alternativeName>
</protein>
<name>A0A0A0D2T1_9PROT</name>
<evidence type="ECO:0000256" key="11">
    <source>
        <dbReference type="PIRSR" id="PIRSR605708-1"/>
    </source>
</evidence>
<dbReference type="PANTHER" id="PTHR11056">
    <property type="entry name" value="HOMOGENTISATE 1,2-DIOXYGENASE"/>
    <property type="match status" value="1"/>
</dbReference>
<feature type="binding site" evidence="9 12">
    <location>
        <position position="367"/>
    </location>
    <ligand>
        <name>homogentisate</name>
        <dbReference type="ChEBI" id="CHEBI:16169"/>
    </ligand>
</feature>
<feature type="active site" description="Proton acceptor" evidence="9 11">
    <location>
        <position position="288"/>
    </location>
</feature>
<evidence type="ECO:0000256" key="9">
    <source>
        <dbReference type="HAMAP-Rule" id="MF_00334"/>
    </source>
</evidence>
<comment type="caution">
    <text evidence="15">The sequence shown here is derived from an EMBL/GenBank/DDBJ whole genome shotgun (WGS) entry which is preliminary data.</text>
</comment>
<dbReference type="UniPathway" id="UPA00139">
    <property type="reaction ID" value="UER00339"/>
</dbReference>
<feature type="domain" description="Homogentisate 1,2-dioxygenase N-terminal" evidence="14">
    <location>
        <begin position="4"/>
        <end position="275"/>
    </location>
</feature>
<dbReference type="FunFam" id="2.60.120.10:FF:000034">
    <property type="entry name" value="Homogentisate 1,2-dioxygenase"/>
    <property type="match status" value="1"/>
</dbReference>
<comment type="similarity">
    <text evidence="2 9">Belongs to the homogentisate dioxygenase family.</text>
</comment>
<evidence type="ECO:0000259" key="14">
    <source>
        <dbReference type="Pfam" id="PF20510"/>
    </source>
</evidence>
<keyword evidence="7 9" id="KW-0408">Iron</keyword>
<evidence type="ECO:0000256" key="6">
    <source>
        <dbReference type="ARBA" id="ARBA00023002"/>
    </source>
</evidence>